<reference evidence="2" key="1">
    <citation type="journal article" date="2014" name="Nat. Genet.">
        <title>Genome of the human hookworm Necator americanus.</title>
        <authorList>
            <person name="Tang Y.T."/>
            <person name="Gao X."/>
            <person name="Rosa B.A."/>
            <person name="Abubucker S."/>
            <person name="Hallsworth-Pepin K."/>
            <person name="Martin J."/>
            <person name="Tyagi R."/>
            <person name="Heizer E."/>
            <person name="Zhang X."/>
            <person name="Bhonagiri-Palsikar V."/>
            <person name="Minx P."/>
            <person name="Warren W.C."/>
            <person name="Wang Q."/>
            <person name="Zhan B."/>
            <person name="Hotez P.J."/>
            <person name="Sternberg P.W."/>
            <person name="Dougall A."/>
            <person name="Gaze S.T."/>
            <person name="Mulvenna J."/>
            <person name="Sotillo J."/>
            <person name="Ranganathan S."/>
            <person name="Rabelo E.M."/>
            <person name="Wilson R.K."/>
            <person name="Felgner P.L."/>
            <person name="Bethony J."/>
            <person name="Hawdon J.M."/>
            <person name="Gasser R.B."/>
            <person name="Loukas A."/>
            <person name="Mitreva M."/>
        </authorList>
    </citation>
    <scope>NUCLEOTIDE SEQUENCE [LARGE SCALE GENOMIC DNA]</scope>
</reference>
<proteinExistence type="predicted"/>
<feature type="non-terminal residue" evidence="1">
    <location>
        <position position="1"/>
    </location>
</feature>
<protein>
    <submittedName>
        <fullName evidence="1">Uncharacterized protein</fullName>
    </submittedName>
</protein>
<dbReference type="OrthoDB" id="2219495at2759"/>
<evidence type="ECO:0000313" key="1">
    <source>
        <dbReference type="EMBL" id="ETN71802.1"/>
    </source>
</evidence>
<dbReference type="Gene3D" id="3.90.660.10">
    <property type="match status" value="1"/>
</dbReference>
<organism evidence="1 2">
    <name type="scientific">Necator americanus</name>
    <name type="common">Human hookworm</name>
    <dbReference type="NCBI Taxonomy" id="51031"/>
    <lineage>
        <taxon>Eukaryota</taxon>
        <taxon>Metazoa</taxon>
        <taxon>Ecdysozoa</taxon>
        <taxon>Nematoda</taxon>
        <taxon>Chromadorea</taxon>
        <taxon>Rhabditida</taxon>
        <taxon>Rhabditina</taxon>
        <taxon>Rhabditomorpha</taxon>
        <taxon>Strongyloidea</taxon>
        <taxon>Ancylostomatidae</taxon>
        <taxon>Bunostominae</taxon>
        <taxon>Necator</taxon>
    </lineage>
</organism>
<dbReference type="KEGG" id="nai:NECAME_19158"/>
<sequence>VTDWEPNTLTAWVAGAGQAVMDNMTDQELKDRITKLIRDMKNDQTIQPPSEIIR</sequence>
<evidence type="ECO:0000313" key="2">
    <source>
        <dbReference type="Proteomes" id="UP000053676"/>
    </source>
</evidence>
<dbReference type="OMA" id="CKIFFRW"/>
<dbReference type="STRING" id="51031.W2ST02"/>
<gene>
    <name evidence="1" type="ORF">NECAME_19158</name>
</gene>
<accession>W2ST02</accession>
<name>W2ST02_NECAM</name>
<dbReference type="EMBL" id="KI666734">
    <property type="protein sequence ID" value="ETN71802.1"/>
    <property type="molecule type" value="Genomic_DNA"/>
</dbReference>
<dbReference type="SUPFAM" id="SSF54373">
    <property type="entry name" value="FAD-linked reductases, C-terminal domain"/>
    <property type="match status" value="1"/>
</dbReference>
<dbReference type="AlphaFoldDB" id="W2ST02"/>
<keyword evidence="2" id="KW-1185">Reference proteome</keyword>
<dbReference type="Proteomes" id="UP000053676">
    <property type="component" value="Unassembled WGS sequence"/>
</dbReference>